<comment type="subcellular location">
    <subcellularLocation>
        <location evidence="2">Cell membrane</location>
        <topology evidence="2">Multi-pass membrane protein</topology>
    </subcellularLocation>
</comment>
<dbReference type="InterPro" id="IPR036890">
    <property type="entry name" value="HATPase_C_sf"/>
</dbReference>
<dbReference type="SMART" id="SM00387">
    <property type="entry name" value="HATPase_c"/>
    <property type="match status" value="1"/>
</dbReference>
<reference evidence="15 16" key="1">
    <citation type="submission" date="2019-04" db="EMBL/GenBank/DDBJ databases">
        <authorList>
            <consortium name="GenomeTrakr network: Whole genome sequencing for foodborne pathogen traceback"/>
        </authorList>
    </citation>
    <scope>NUCLEOTIDE SEQUENCE [LARGE SCALE GENOMIC DNA]</scope>
    <source>
        <strain evidence="15 16">CFSAN072502</strain>
    </source>
</reference>
<dbReference type="AlphaFoldDB" id="A0A823IYR5"/>
<keyword evidence="8 15" id="KW-0418">Kinase</keyword>
<protein>
    <recommendedName>
        <fullName evidence="3">histidine kinase</fullName>
        <ecNumber evidence="3">2.7.13.3</ecNumber>
    </recommendedName>
</protein>
<keyword evidence="5" id="KW-0808">Transferase</keyword>
<dbReference type="EMBL" id="AABEKN010000008">
    <property type="protein sequence ID" value="EAG9355063.1"/>
    <property type="molecule type" value="Genomic_DNA"/>
</dbReference>
<evidence type="ECO:0000256" key="5">
    <source>
        <dbReference type="ARBA" id="ARBA00022679"/>
    </source>
</evidence>
<sequence length="337" mass="39489">MTIGNYLKDKAFQIILNFICAFSLILYLLAVGNTITTVTLIFISFWAVYFVILLTHYWKRNQYFKKLEHLRCQLDQPYLLQEFMEKSWLLEDQLYCNILRKTNEAALSKINTLQKEQAEYQSFLEGWIHEVKLPITGMRLACHNGKSVDTRRLEVYLTEMDSIVEQALFYGRSENVYKDFQIAKTNLKETVHYVITKNKYLFIENQMRIDVTFDDIFVLGDKKWLTFILTQIIANAVKYKKDNDSKLTFQVKESTAETQLYIRDNGIGIEQSELTRVFNKGFTGTNGRQREKSTGIGLYLCKKLCDKLDIKLTISSTIHDYTEICLTFAKNNYLSKL</sequence>
<keyword evidence="7" id="KW-0547">Nucleotide-binding</keyword>
<evidence type="ECO:0000256" key="7">
    <source>
        <dbReference type="ARBA" id="ARBA00022741"/>
    </source>
</evidence>
<keyword evidence="12 13" id="KW-0472">Membrane</keyword>
<evidence type="ECO:0000256" key="10">
    <source>
        <dbReference type="ARBA" id="ARBA00022989"/>
    </source>
</evidence>
<organism evidence="15 16">
    <name type="scientific">Listeria monocytogenes</name>
    <dbReference type="NCBI Taxonomy" id="1639"/>
    <lineage>
        <taxon>Bacteria</taxon>
        <taxon>Bacillati</taxon>
        <taxon>Bacillota</taxon>
        <taxon>Bacilli</taxon>
        <taxon>Bacillales</taxon>
        <taxon>Listeriaceae</taxon>
        <taxon>Listeria</taxon>
    </lineage>
</organism>
<dbReference type="Pfam" id="PF02518">
    <property type="entry name" value="HATPase_c"/>
    <property type="match status" value="1"/>
</dbReference>
<keyword evidence="9" id="KW-0067">ATP-binding</keyword>
<evidence type="ECO:0000313" key="16">
    <source>
        <dbReference type="Proteomes" id="UP000524387"/>
    </source>
</evidence>
<comment type="caution">
    <text evidence="15">The sequence shown here is derived from an EMBL/GenBank/DDBJ whole genome shotgun (WGS) entry which is preliminary data.</text>
</comment>
<keyword evidence="10 13" id="KW-1133">Transmembrane helix</keyword>
<dbReference type="PANTHER" id="PTHR45453">
    <property type="entry name" value="PHOSPHATE REGULON SENSOR PROTEIN PHOR"/>
    <property type="match status" value="1"/>
</dbReference>
<evidence type="ECO:0000256" key="13">
    <source>
        <dbReference type="SAM" id="Phobius"/>
    </source>
</evidence>
<dbReference type="PROSITE" id="PS50109">
    <property type="entry name" value="HIS_KIN"/>
    <property type="match status" value="1"/>
</dbReference>
<keyword evidence="6 13" id="KW-0812">Transmembrane</keyword>
<evidence type="ECO:0000256" key="2">
    <source>
        <dbReference type="ARBA" id="ARBA00004651"/>
    </source>
</evidence>
<evidence type="ECO:0000259" key="14">
    <source>
        <dbReference type="PROSITE" id="PS50109"/>
    </source>
</evidence>
<dbReference type="GO" id="GO:0005524">
    <property type="term" value="F:ATP binding"/>
    <property type="evidence" value="ECO:0007669"/>
    <property type="project" value="UniProtKB-KW"/>
</dbReference>
<dbReference type="GO" id="GO:0016036">
    <property type="term" value="P:cellular response to phosphate starvation"/>
    <property type="evidence" value="ECO:0007669"/>
    <property type="project" value="TreeGrafter"/>
</dbReference>
<evidence type="ECO:0000256" key="3">
    <source>
        <dbReference type="ARBA" id="ARBA00012438"/>
    </source>
</evidence>
<feature type="transmembrane region" description="Helical" evidence="13">
    <location>
        <begin position="12"/>
        <end position="32"/>
    </location>
</feature>
<evidence type="ECO:0000256" key="8">
    <source>
        <dbReference type="ARBA" id="ARBA00022777"/>
    </source>
</evidence>
<dbReference type="InterPro" id="IPR003594">
    <property type="entry name" value="HATPase_dom"/>
</dbReference>
<accession>A0A823IYR5</accession>
<dbReference type="InterPro" id="IPR005467">
    <property type="entry name" value="His_kinase_dom"/>
</dbReference>
<name>A0A823IYR5_LISMN</name>
<feature type="transmembrane region" description="Helical" evidence="13">
    <location>
        <begin position="38"/>
        <end position="58"/>
    </location>
</feature>
<dbReference type="PANTHER" id="PTHR45453:SF2">
    <property type="entry name" value="HISTIDINE KINASE"/>
    <property type="match status" value="1"/>
</dbReference>
<comment type="catalytic activity">
    <reaction evidence="1">
        <text>ATP + protein L-histidine = ADP + protein N-phospho-L-histidine.</text>
        <dbReference type="EC" id="2.7.13.3"/>
    </reaction>
</comment>
<evidence type="ECO:0000313" key="15">
    <source>
        <dbReference type="EMBL" id="EAG9355063.1"/>
    </source>
</evidence>
<evidence type="ECO:0000256" key="9">
    <source>
        <dbReference type="ARBA" id="ARBA00022840"/>
    </source>
</evidence>
<dbReference type="Proteomes" id="UP000524387">
    <property type="component" value="Unassembled WGS sequence"/>
</dbReference>
<gene>
    <name evidence="15" type="ORF">CW895_14825</name>
</gene>
<keyword evidence="4" id="KW-1003">Cell membrane</keyword>
<evidence type="ECO:0000256" key="4">
    <source>
        <dbReference type="ARBA" id="ARBA00022475"/>
    </source>
</evidence>
<dbReference type="GO" id="GO:0000155">
    <property type="term" value="F:phosphorelay sensor kinase activity"/>
    <property type="evidence" value="ECO:0007669"/>
    <property type="project" value="TreeGrafter"/>
</dbReference>
<dbReference type="SUPFAM" id="SSF55874">
    <property type="entry name" value="ATPase domain of HSP90 chaperone/DNA topoisomerase II/histidine kinase"/>
    <property type="match status" value="1"/>
</dbReference>
<feature type="domain" description="Histidine kinase" evidence="14">
    <location>
        <begin position="126"/>
        <end position="332"/>
    </location>
</feature>
<keyword evidence="11" id="KW-0902">Two-component regulatory system</keyword>
<dbReference type="GO" id="GO:0004721">
    <property type="term" value="F:phosphoprotein phosphatase activity"/>
    <property type="evidence" value="ECO:0007669"/>
    <property type="project" value="TreeGrafter"/>
</dbReference>
<dbReference type="RefSeq" id="WP_031695459.1">
    <property type="nucleotide sequence ID" value="NZ_CP090058.1"/>
</dbReference>
<evidence type="ECO:0000256" key="6">
    <source>
        <dbReference type="ARBA" id="ARBA00022692"/>
    </source>
</evidence>
<evidence type="ECO:0000256" key="11">
    <source>
        <dbReference type="ARBA" id="ARBA00023012"/>
    </source>
</evidence>
<dbReference type="EC" id="2.7.13.3" evidence="3"/>
<dbReference type="GO" id="GO:0005886">
    <property type="term" value="C:plasma membrane"/>
    <property type="evidence" value="ECO:0007669"/>
    <property type="project" value="UniProtKB-SubCell"/>
</dbReference>
<evidence type="ECO:0000256" key="12">
    <source>
        <dbReference type="ARBA" id="ARBA00023136"/>
    </source>
</evidence>
<dbReference type="InterPro" id="IPR050351">
    <property type="entry name" value="BphY/WalK/GraS-like"/>
</dbReference>
<proteinExistence type="predicted"/>
<evidence type="ECO:0000256" key="1">
    <source>
        <dbReference type="ARBA" id="ARBA00000085"/>
    </source>
</evidence>
<dbReference type="Gene3D" id="3.30.565.10">
    <property type="entry name" value="Histidine kinase-like ATPase, C-terminal domain"/>
    <property type="match status" value="1"/>
</dbReference>